<keyword evidence="4" id="KW-0449">Lipoprotein</keyword>
<dbReference type="EMBL" id="CP003488">
    <property type="protein sequence ID" value="AFH94674.1"/>
    <property type="molecule type" value="Genomic_DNA"/>
</dbReference>
<dbReference type="Gene3D" id="1.25.40.650">
    <property type="match status" value="1"/>
</dbReference>
<dbReference type="PROSITE" id="PS51257">
    <property type="entry name" value="PROKAR_LIPOPROTEIN"/>
    <property type="match status" value="1"/>
</dbReference>
<dbReference type="Pfam" id="PF04348">
    <property type="entry name" value="LppC"/>
    <property type="match status" value="2"/>
</dbReference>
<proteinExistence type="predicted"/>
<organism evidence="4 5">
    <name type="scientific">Providencia stuartii (strain MRSN 2154)</name>
    <dbReference type="NCBI Taxonomy" id="1157951"/>
    <lineage>
        <taxon>Bacteria</taxon>
        <taxon>Pseudomonadati</taxon>
        <taxon>Pseudomonadota</taxon>
        <taxon>Gammaproteobacteria</taxon>
        <taxon>Enterobacterales</taxon>
        <taxon>Morganellaceae</taxon>
        <taxon>Providencia</taxon>
    </lineage>
</organism>
<dbReference type="GO" id="GO:0030234">
    <property type="term" value="F:enzyme regulator activity"/>
    <property type="evidence" value="ECO:0007669"/>
    <property type="project" value="TreeGrafter"/>
</dbReference>
<dbReference type="Proteomes" id="UP000005012">
    <property type="component" value="Chromosome"/>
</dbReference>
<dbReference type="PANTHER" id="PTHR38038:SF1">
    <property type="entry name" value="PENICILLIN-BINDING PROTEIN ACTIVATOR LPOA"/>
    <property type="match status" value="1"/>
</dbReference>
<dbReference type="HOGENOM" id="CLU_026091_1_1_6"/>
<dbReference type="CDD" id="cd06339">
    <property type="entry name" value="PBP1_YraM_LppC_lipoprotein-like"/>
    <property type="match status" value="1"/>
</dbReference>
<feature type="region of interest" description="Disordered" evidence="2">
    <location>
        <begin position="235"/>
        <end position="255"/>
    </location>
</feature>
<feature type="chain" id="PRO_5007303817" evidence="3">
    <location>
        <begin position="31"/>
        <end position="584"/>
    </location>
</feature>
<keyword evidence="1" id="KW-0472">Membrane</keyword>
<dbReference type="OrthoDB" id="6708821at2"/>
<reference evidence="4 5" key="1">
    <citation type="journal article" date="2012" name="J. Bacteriol.">
        <title>Complete Genome Sequence of Providencia stuartii Clinical Isolate MRSN 2154.</title>
        <authorList>
            <person name="Clifford R.J."/>
            <person name="Hang J."/>
            <person name="Riley M.C."/>
            <person name="Onmus-Leone F."/>
            <person name="Kuschner R.A."/>
            <person name="Lesho E.P."/>
            <person name="Waterman P.E."/>
        </authorList>
    </citation>
    <scope>NUCLEOTIDE SEQUENCE [LARGE SCALE GENOMIC DNA]</scope>
    <source>
        <strain evidence="4 5">MRSN 2154</strain>
    </source>
</reference>
<sequence>MRPSIFLHVKKGLICTAMLSALVLSGCQLTGDNRAPITPTTPEQISSEVSRYQSIIDSAQGKPSVEALRAYISQEPLLTEQAAHQANIDGTWQMLTQMTPNQVEGIGVEENTLAGWVDLLDIYLNNRDDIDALRAGINDWKIRYADHPAVKTPPNQLTQSLQPPVGTSPKIALFLPMSGQGKVFGEAIMRGFMDAQKGLPQAPVATSNSAPVATPEANSGNDVLEQIYAEVAATTGNNSPSSESEVVNPSLNIAPAPTNTQSVKVFDTNGKSLPQLLQQAQSEGFTLVVGPLLKPEVQAIAQAGSPLSVLALNELDADKLQPRPNLCYFSLSPEDEAKNAAAHMMADGKRAPLLLVPSNAFGERIAKAFAEEWQSKGGATVLKQSFGSTASLKESINRGAGIRMTGIPVIVNQQVAAKSIDGQNYPELTQPEPQVSSASAVDAVYIVATRDELTLIKPMIEMAISSRQRPALYASSRSNQAGNGADFRFEMEGVKFSDIPLLAGANNNLRKQAQQKLNNDYSLLRLYALGVDAWALANNYDQLQHNAQFRLQGASGALSVDKNCVVYRDLPWLQFNQGQIKLAK</sequence>
<dbReference type="PANTHER" id="PTHR38038">
    <property type="entry name" value="PENICILLIN-BINDING PROTEIN ACTIVATOR LPOA"/>
    <property type="match status" value="1"/>
</dbReference>
<evidence type="ECO:0000313" key="4">
    <source>
        <dbReference type="EMBL" id="AFH94674.1"/>
    </source>
</evidence>
<dbReference type="PATRIC" id="fig|1157951.4.peg.2860"/>
<dbReference type="RefSeq" id="WP_014657585.1">
    <property type="nucleotide sequence ID" value="NC_017731.1"/>
</dbReference>
<dbReference type="GO" id="GO:0031241">
    <property type="term" value="C:periplasmic side of cell outer membrane"/>
    <property type="evidence" value="ECO:0007669"/>
    <property type="project" value="TreeGrafter"/>
</dbReference>
<dbReference type="GO" id="GO:0009252">
    <property type="term" value="P:peptidoglycan biosynthetic process"/>
    <property type="evidence" value="ECO:0007669"/>
    <property type="project" value="TreeGrafter"/>
</dbReference>
<dbReference type="SUPFAM" id="SSF53822">
    <property type="entry name" value="Periplasmic binding protein-like I"/>
    <property type="match status" value="1"/>
</dbReference>
<evidence type="ECO:0000256" key="2">
    <source>
        <dbReference type="SAM" id="MobiDB-lite"/>
    </source>
</evidence>
<dbReference type="InterPro" id="IPR007443">
    <property type="entry name" value="LpoA"/>
</dbReference>
<reference evidence="5" key="2">
    <citation type="submission" date="2012-04" db="EMBL/GenBank/DDBJ databases">
        <title>Complete genome sequence of Providencia stuartii clinical isolate MRSN 2154.</title>
        <authorList>
            <person name="Clifford R.J."/>
            <person name="Hang J."/>
            <person name="Riley M.C."/>
            <person name="Onmus-Leone F."/>
            <person name="Kuschner R.A."/>
            <person name="Lesho E.P."/>
            <person name="Waterman P.E."/>
        </authorList>
    </citation>
    <scope>NUCLEOTIDE SEQUENCE [LARGE SCALE GENOMIC DNA]</scope>
    <source>
        <strain evidence="5">MRSN 2154</strain>
    </source>
</reference>
<name>A0A140NLN1_PROSM</name>
<evidence type="ECO:0000313" key="5">
    <source>
        <dbReference type="Proteomes" id="UP000005012"/>
    </source>
</evidence>
<keyword evidence="3" id="KW-0732">Signal</keyword>
<dbReference type="AlphaFoldDB" id="A0A140NLN1"/>
<feature type="signal peptide" evidence="3">
    <location>
        <begin position="1"/>
        <end position="30"/>
    </location>
</feature>
<dbReference type="KEGG" id="psi:S70_14210"/>
<dbReference type="Gene3D" id="3.40.50.2300">
    <property type="match status" value="2"/>
</dbReference>
<feature type="compositionally biased region" description="Low complexity" evidence="2">
    <location>
        <begin position="237"/>
        <end position="250"/>
    </location>
</feature>
<protein>
    <submittedName>
        <fullName evidence="4">LppC family lipoprotein</fullName>
    </submittedName>
</protein>
<evidence type="ECO:0000256" key="3">
    <source>
        <dbReference type="SAM" id="SignalP"/>
    </source>
</evidence>
<evidence type="ECO:0000256" key="1">
    <source>
        <dbReference type="ARBA" id="ARBA00023136"/>
    </source>
</evidence>
<dbReference type="InterPro" id="IPR028082">
    <property type="entry name" value="Peripla_BP_I"/>
</dbReference>
<accession>A0A140NLN1</accession>
<gene>
    <name evidence="4" type="ordered locus">S70_14210</name>
</gene>